<keyword evidence="13" id="KW-1185">Reference proteome</keyword>
<name>A0A0S2FI10_LYSAN</name>
<gene>
    <name evidence="12" type="ORF">LA76x_5074</name>
</gene>
<organism evidence="12 13">
    <name type="scientific">Lysobacter antibioticus</name>
    <dbReference type="NCBI Taxonomy" id="84531"/>
    <lineage>
        <taxon>Bacteria</taxon>
        <taxon>Pseudomonadati</taxon>
        <taxon>Pseudomonadota</taxon>
        <taxon>Gammaproteobacteria</taxon>
        <taxon>Lysobacterales</taxon>
        <taxon>Lysobacteraceae</taxon>
        <taxon>Lysobacter</taxon>
    </lineage>
</organism>
<proteinExistence type="inferred from homology"/>
<evidence type="ECO:0000256" key="2">
    <source>
        <dbReference type="ARBA" id="ARBA00006555"/>
    </source>
</evidence>
<evidence type="ECO:0000256" key="6">
    <source>
        <dbReference type="ARBA" id="ARBA00022692"/>
    </source>
</evidence>
<keyword evidence="8" id="KW-1133">Transmembrane helix</keyword>
<dbReference type="Proteomes" id="UP000060787">
    <property type="component" value="Chromosome"/>
</dbReference>
<dbReference type="PROSITE" id="PS52015">
    <property type="entry name" value="TONB_CTD"/>
    <property type="match status" value="2"/>
</dbReference>
<dbReference type="GO" id="GO:0031992">
    <property type="term" value="F:energy transducer activity"/>
    <property type="evidence" value="ECO:0007669"/>
    <property type="project" value="TreeGrafter"/>
</dbReference>
<dbReference type="AlphaFoldDB" id="A0A0S2FI10"/>
<protein>
    <submittedName>
        <fullName evidence="12">TonB family C-terminal domain protein</fullName>
    </submittedName>
</protein>
<evidence type="ECO:0000313" key="13">
    <source>
        <dbReference type="Proteomes" id="UP000060787"/>
    </source>
</evidence>
<dbReference type="KEGG" id="lab:LA76x_5074"/>
<keyword evidence="5" id="KW-0997">Cell inner membrane</keyword>
<evidence type="ECO:0000259" key="11">
    <source>
        <dbReference type="PROSITE" id="PS52015"/>
    </source>
</evidence>
<evidence type="ECO:0000256" key="3">
    <source>
        <dbReference type="ARBA" id="ARBA00022448"/>
    </source>
</evidence>
<reference evidence="12 13" key="1">
    <citation type="journal article" date="2015" name="BMC Genomics">
        <title>Comparative genomics and metabolic profiling of the genus Lysobacter.</title>
        <authorList>
            <person name="de Bruijn I."/>
            <person name="Cheng X."/>
            <person name="de Jager V."/>
            <person name="Exposito R.G."/>
            <person name="Watrous J."/>
            <person name="Patel N."/>
            <person name="Postma J."/>
            <person name="Dorrestein P.C."/>
            <person name="Kobayashi D."/>
            <person name="Raaijmakers J.M."/>
        </authorList>
    </citation>
    <scope>NUCLEOTIDE SEQUENCE [LARGE SCALE GENOMIC DNA]</scope>
    <source>
        <strain evidence="12 13">76</strain>
    </source>
</reference>
<evidence type="ECO:0000256" key="4">
    <source>
        <dbReference type="ARBA" id="ARBA00022475"/>
    </source>
</evidence>
<dbReference type="EMBL" id="CP011129">
    <property type="protein sequence ID" value="ALN83176.1"/>
    <property type="molecule type" value="Genomic_DNA"/>
</dbReference>
<dbReference type="InterPro" id="IPR051045">
    <property type="entry name" value="TonB-dependent_transducer"/>
</dbReference>
<dbReference type="Gene3D" id="3.30.1150.10">
    <property type="match status" value="2"/>
</dbReference>
<dbReference type="PATRIC" id="fig|84531.8.peg.5083"/>
<feature type="domain" description="TonB C-terminal" evidence="11">
    <location>
        <begin position="23"/>
        <end position="119"/>
    </location>
</feature>
<dbReference type="InterPro" id="IPR006260">
    <property type="entry name" value="TonB/TolA_C"/>
</dbReference>
<comment type="similarity">
    <text evidence="2">Belongs to the TonB family.</text>
</comment>
<feature type="signal peptide" evidence="10">
    <location>
        <begin position="1"/>
        <end position="16"/>
    </location>
</feature>
<keyword evidence="3" id="KW-0813">Transport</keyword>
<dbReference type="STRING" id="84531.LA76x_5074"/>
<dbReference type="GO" id="GO:0098797">
    <property type="term" value="C:plasma membrane protein complex"/>
    <property type="evidence" value="ECO:0007669"/>
    <property type="project" value="TreeGrafter"/>
</dbReference>
<dbReference type="SUPFAM" id="SSF74653">
    <property type="entry name" value="TolA/TonB C-terminal domain"/>
    <property type="match status" value="2"/>
</dbReference>
<feature type="domain" description="TonB C-terminal" evidence="11">
    <location>
        <begin position="124"/>
        <end position="217"/>
    </location>
</feature>
<keyword evidence="10" id="KW-0732">Signal</keyword>
<accession>A0A0S2FI10</accession>
<evidence type="ECO:0000256" key="9">
    <source>
        <dbReference type="ARBA" id="ARBA00023136"/>
    </source>
</evidence>
<evidence type="ECO:0000256" key="1">
    <source>
        <dbReference type="ARBA" id="ARBA00004383"/>
    </source>
</evidence>
<evidence type="ECO:0000256" key="5">
    <source>
        <dbReference type="ARBA" id="ARBA00022519"/>
    </source>
</evidence>
<dbReference type="PANTHER" id="PTHR33446">
    <property type="entry name" value="PROTEIN TONB-RELATED"/>
    <property type="match status" value="1"/>
</dbReference>
<dbReference type="InterPro" id="IPR037682">
    <property type="entry name" value="TonB_C"/>
</dbReference>
<dbReference type="Pfam" id="PF03544">
    <property type="entry name" value="TonB_C"/>
    <property type="match status" value="2"/>
</dbReference>
<comment type="subcellular location">
    <subcellularLocation>
        <location evidence="1">Cell inner membrane</location>
        <topology evidence="1">Single-pass membrane protein</topology>
        <orientation evidence="1">Periplasmic side</orientation>
    </subcellularLocation>
</comment>
<keyword evidence="7" id="KW-0653">Protein transport</keyword>
<keyword evidence="9" id="KW-0472">Membrane</keyword>
<feature type="chain" id="PRO_5006597050" evidence="10">
    <location>
        <begin position="17"/>
        <end position="217"/>
    </location>
</feature>
<dbReference type="GO" id="GO:0015031">
    <property type="term" value="P:protein transport"/>
    <property type="evidence" value="ECO:0007669"/>
    <property type="project" value="UniProtKB-KW"/>
</dbReference>
<dbReference type="NCBIfam" id="TIGR01352">
    <property type="entry name" value="tonB_Cterm"/>
    <property type="match status" value="2"/>
</dbReference>
<evidence type="ECO:0000256" key="7">
    <source>
        <dbReference type="ARBA" id="ARBA00022927"/>
    </source>
</evidence>
<evidence type="ECO:0000256" key="10">
    <source>
        <dbReference type="SAM" id="SignalP"/>
    </source>
</evidence>
<sequence length="217" mass="23350">MVLGAFLVFAAAAARAQGATDIGASIDISSYRLNPPAYPPEAIDACVGGTVIVLVDIDKDGQHSKAVVERSSGYAYFDQAAIEASKRWKYHPGTENGQRVPGKLRMPVDFAEYEGCWTADPDVEARVAAASLNEHPPKWPAIVAEKHLSGLVVLLIQVDKDGARKNVKVGVSSGDEDIDQAAMLAALEWEFQPAMLKGKPVRSLLQVPLAYGKHKTR</sequence>
<dbReference type="PANTHER" id="PTHR33446:SF2">
    <property type="entry name" value="PROTEIN TONB"/>
    <property type="match status" value="1"/>
</dbReference>
<evidence type="ECO:0000313" key="12">
    <source>
        <dbReference type="EMBL" id="ALN83176.1"/>
    </source>
</evidence>
<keyword evidence="4" id="KW-1003">Cell membrane</keyword>
<evidence type="ECO:0000256" key="8">
    <source>
        <dbReference type="ARBA" id="ARBA00022989"/>
    </source>
</evidence>
<keyword evidence="6" id="KW-0812">Transmembrane</keyword>
<dbReference type="GO" id="GO:0055085">
    <property type="term" value="P:transmembrane transport"/>
    <property type="evidence" value="ECO:0007669"/>
    <property type="project" value="InterPro"/>
</dbReference>